<sequence>MSRYALDAKADPREFASSRGRAKRALAWQSEPPCLTPAKRQRVCGAAQLLILLSFMGEVSPSRPAAAHTTNELQTAAFNCFSNLFSSLSLTTAGKSSLTEAANVPSLGHAVMVILSGVTDGAAQGTALDGAYRMSEHLDEAPPVDHERRRSR</sequence>
<gene>
    <name evidence="1" type="ORF">M8818_005629</name>
</gene>
<accession>A0ACC3S8K4</accession>
<protein>
    <submittedName>
        <fullName evidence="1">Uncharacterized protein</fullName>
    </submittedName>
</protein>
<dbReference type="EMBL" id="JAMKPW020000033">
    <property type="protein sequence ID" value="KAK8202103.1"/>
    <property type="molecule type" value="Genomic_DNA"/>
</dbReference>
<proteinExistence type="predicted"/>
<reference evidence="1" key="1">
    <citation type="submission" date="2024-02" db="EMBL/GenBank/DDBJ databases">
        <title>Metagenome Assembled Genome of Zalaria obscura JY119.</title>
        <authorList>
            <person name="Vighnesh L."/>
            <person name="Jagadeeshwari U."/>
            <person name="Venkata Ramana C."/>
            <person name="Sasikala C."/>
        </authorList>
    </citation>
    <scope>NUCLEOTIDE SEQUENCE</scope>
    <source>
        <strain evidence="1">JY119</strain>
    </source>
</reference>
<comment type="caution">
    <text evidence="1">The sequence shown here is derived from an EMBL/GenBank/DDBJ whole genome shotgun (WGS) entry which is preliminary data.</text>
</comment>
<keyword evidence="2" id="KW-1185">Reference proteome</keyword>
<dbReference type="Proteomes" id="UP001320706">
    <property type="component" value="Unassembled WGS sequence"/>
</dbReference>
<evidence type="ECO:0000313" key="1">
    <source>
        <dbReference type="EMBL" id="KAK8202103.1"/>
    </source>
</evidence>
<name>A0ACC3S8K4_9PEZI</name>
<evidence type="ECO:0000313" key="2">
    <source>
        <dbReference type="Proteomes" id="UP001320706"/>
    </source>
</evidence>
<organism evidence="1 2">
    <name type="scientific">Zalaria obscura</name>
    <dbReference type="NCBI Taxonomy" id="2024903"/>
    <lineage>
        <taxon>Eukaryota</taxon>
        <taxon>Fungi</taxon>
        <taxon>Dikarya</taxon>
        <taxon>Ascomycota</taxon>
        <taxon>Pezizomycotina</taxon>
        <taxon>Dothideomycetes</taxon>
        <taxon>Dothideomycetidae</taxon>
        <taxon>Dothideales</taxon>
        <taxon>Zalariaceae</taxon>
        <taxon>Zalaria</taxon>
    </lineage>
</organism>